<dbReference type="EMBL" id="ASGP02000001">
    <property type="protein sequence ID" value="KAH9527424.1"/>
    <property type="molecule type" value="Genomic_DNA"/>
</dbReference>
<name>A0A922L9E1_DERFA</name>
<organism evidence="1 2">
    <name type="scientific">Dermatophagoides farinae</name>
    <name type="common">American house dust mite</name>
    <dbReference type="NCBI Taxonomy" id="6954"/>
    <lineage>
        <taxon>Eukaryota</taxon>
        <taxon>Metazoa</taxon>
        <taxon>Ecdysozoa</taxon>
        <taxon>Arthropoda</taxon>
        <taxon>Chelicerata</taxon>
        <taxon>Arachnida</taxon>
        <taxon>Acari</taxon>
        <taxon>Acariformes</taxon>
        <taxon>Sarcoptiformes</taxon>
        <taxon>Astigmata</taxon>
        <taxon>Psoroptidia</taxon>
        <taxon>Analgoidea</taxon>
        <taxon>Pyroglyphidae</taxon>
        <taxon>Dermatophagoidinae</taxon>
        <taxon>Dermatophagoides</taxon>
    </lineage>
</organism>
<comment type="caution">
    <text evidence="1">The sequence shown here is derived from an EMBL/GenBank/DDBJ whole genome shotgun (WGS) entry which is preliminary data.</text>
</comment>
<reference evidence="1" key="2">
    <citation type="journal article" date="2022" name="Res Sq">
        <title>Comparative Genomics Reveals Insights into the Divergent Evolution of Astigmatic Mites and Household Pest Adaptations.</title>
        <authorList>
            <person name="Xiong Q."/>
            <person name="Wan A.T.-Y."/>
            <person name="Liu X.-Y."/>
            <person name="Fung C.S.-H."/>
            <person name="Xiao X."/>
            <person name="Malainual N."/>
            <person name="Hou J."/>
            <person name="Wang L."/>
            <person name="Wang M."/>
            <person name="Yang K."/>
            <person name="Cui Y."/>
            <person name="Leung E."/>
            <person name="Nong W."/>
            <person name="Shin S.-K."/>
            <person name="Au S."/>
            <person name="Jeong K.Y."/>
            <person name="Chew F.T."/>
            <person name="Hui J."/>
            <person name="Leung T.F."/>
            <person name="Tungtrongchitr A."/>
            <person name="Zhong N."/>
            <person name="Liu Z."/>
            <person name="Tsui S."/>
        </authorList>
    </citation>
    <scope>NUCLEOTIDE SEQUENCE</scope>
    <source>
        <strain evidence="1">Derf</strain>
        <tissue evidence="1">Whole organism</tissue>
    </source>
</reference>
<sequence length="68" mass="8038">MLNHHYHFGNKAHKCHLPGHNLFPMSMMKEMSQFVPGKHRHTPAHKYYLFIKWAESTANIMIHDPDTV</sequence>
<evidence type="ECO:0000313" key="2">
    <source>
        <dbReference type="Proteomes" id="UP000790347"/>
    </source>
</evidence>
<reference evidence="1" key="1">
    <citation type="submission" date="2013-05" db="EMBL/GenBank/DDBJ databases">
        <authorList>
            <person name="Yim A.K.Y."/>
            <person name="Chan T.F."/>
            <person name="Ji K.M."/>
            <person name="Liu X.Y."/>
            <person name="Zhou J.W."/>
            <person name="Li R.Q."/>
            <person name="Yang K.Y."/>
            <person name="Li J."/>
            <person name="Li M."/>
            <person name="Law P.T.W."/>
            <person name="Wu Y.L."/>
            <person name="Cai Z.L."/>
            <person name="Qin H."/>
            <person name="Bao Y."/>
            <person name="Leung R.K.K."/>
            <person name="Ng P.K.S."/>
            <person name="Zou J."/>
            <person name="Zhong X.J."/>
            <person name="Ran P.X."/>
            <person name="Zhong N.S."/>
            <person name="Liu Z.G."/>
            <person name="Tsui S.K.W."/>
        </authorList>
    </citation>
    <scope>NUCLEOTIDE SEQUENCE</scope>
    <source>
        <strain evidence="1">Derf</strain>
        <tissue evidence="1">Whole organism</tissue>
    </source>
</reference>
<protein>
    <submittedName>
        <fullName evidence="1">Uncharacterized protein</fullName>
    </submittedName>
</protein>
<dbReference type="AlphaFoldDB" id="A0A922L9E1"/>
<accession>A0A922L9E1</accession>
<proteinExistence type="predicted"/>
<dbReference type="Proteomes" id="UP000790347">
    <property type="component" value="Unassembled WGS sequence"/>
</dbReference>
<gene>
    <name evidence="1" type="ORF">DERF_001438</name>
</gene>
<evidence type="ECO:0000313" key="1">
    <source>
        <dbReference type="EMBL" id="KAH9527424.1"/>
    </source>
</evidence>
<keyword evidence="2" id="KW-1185">Reference proteome</keyword>